<feature type="compositionally biased region" description="Polar residues" evidence="1">
    <location>
        <begin position="1"/>
        <end position="13"/>
    </location>
</feature>
<protein>
    <submittedName>
        <fullName evidence="2">Uncharacterized protein</fullName>
    </submittedName>
</protein>
<accession>A0A0C9Y192</accession>
<reference evidence="2 3" key="1">
    <citation type="submission" date="2014-04" db="EMBL/GenBank/DDBJ databases">
        <authorList>
            <consortium name="DOE Joint Genome Institute"/>
            <person name="Kuo A."/>
            <person name="Kohler A."/>
            <person name="Nagy L.G."/>
            <person name="Floudas D."/>
            <person name="Copeland A."/>
            <person name="Barry K.W."/>
            <person name="Cichocki N."/>
            <person name="Veneault-Fourrey C."/>
            <person name="LaButti K."/>
            <person name="Lindquist E.A."/>
            <person name="Lipzen A."/>
            <person name="Lundell T."/>
            <person name="Morin E."/>
            <person name="Murat C."/>
            <person name="Sun H."/>
            <person name="Tunlid A."/>
            <person name="Henrissat B."/>
            <person name="Grigoriev I.V."/>
            <person name="Hibbett D.S."/>
            <person name="Martin F."/>
            <person name="Nordberg H.P."/>
            <person name="Cantor M.N."/>
            <person name="Hua S.X."/>
        </authorList>
    </citation>
    <scope>NUCLEOTIDE SEQUENCE [LARGE SCALE GENOMIC DNA]</scope>
    <source>
        <strain evidence="2 3">LaAM-08-1</strain>
    </source>
</reference>
<dbReference type="EMBL" id="KN838576">
    <property type="protein sequence ID" value="KIK03802.1"/>
    <property type="molecule type" value="Genomic_DNA"/>
</dbReference>
<evidence type="ECO:0000313" key="3">
    <source>
        <dbReference type="Proteomes" id="UP000054477"/>
    </source>
</evidence>
<gene>
    <name evidence="2" type="ORF">K443DRAFT_121290</name>
</gene>
<dbReference type="HOGENOM" id="CLU_2197397_0_0_1"/>
<keyword evidence="3" id="KW-1185">Reference proteome</keyword>
<dbReference type="AlphaFoldDB" id="A0A0C9Y192"/>
<feature type="region of interest" description="Disordered" evidence="1">
    <location>
        <begin position="1"/>
        <end position="65"/>
    </location>
</feature>
<dbReference type="Proteomes" id="UP000054477">
    <property type="component" value="Unassembled WGS sequence"/>
</dbReference>
<evidence type="ECO:0000256" key="1">
    <source>
        <dbReference type="SAM" id="MobiDB-lite"/>
    </source>
</evidence>
<name>A0A0C9Y192_9AGAR</name>
<reference evidence="3" key="2">
    <citation type="submission" date="2015-01" db="EMBL/GenBank/DDBJ databases">
        <title>Evolutionary Origins and Diversification of the Mycorrhizal Mutualists.</title>
        <authorList>
            <consortium name="DOE Joint Genome Institute"/>
            <consortium name="Mycorrhizal Genomics Consortium"/>
            <person name="Kohler A."/>
            <person name="Kuo A."/>
            <person name="Nagy L.G."/>
            <person name="Floudas D."/>
            <person name="Copeland A."/>
            <person name="Barry K.W."/>
            <person name="Cichocki N."/>
            <person name="Veneault-Fourrey C."/>
            <person name="LaButti K."/>
            <person name="Lindquist E.A."/>
            <person name="Lipzen A."/>
            <person name="Lundell T."/>
            <person name="Morin E."/>
            <person name="Murat C."/>
            <person name="Riley R."/>
            <person name="Ohm R."/>
            <person name="Sun H."/>
            <person name="Tunlid A."/>
            <person name="Henrissat B."/>
            <person name="Grigoriev I.V."/>
            <person name="Hibbett D.S."/>
            <person name="Martin F."/>
        </authorList>
    </citation>
    <scope>NUCLEOTIDE SEQUENCE [LARGE SCALE GENOMIC DNA]</scope>
    <source>
        <strain evidence="3">LaAM-08-1</strain>
    </source>
</reference>
<evidence type="ECO:0000313" key="2">
    <source>
        <dbReference type="EMBL" id="KIK03802.1"/>
    </source>
</evidence>
<organism evidence="2 3">
    <name type="scientific">Laccaria amethystina LaAM-08-1</name>
    <dbReference type="NCBI Taxonomy" id="1095629"/>
    <lineage>
        <taxon>Eukaryota</taxon>
        <taxon>Fungi</taxon>
        <taxon>Dikarya</taxon>
        <taxon>Basidiomycota</taxon>
        <taxon>Agaricomycotina</taxon>
        <taxon>Agaricomycetes</taxon>
        <taxon>Agaricomycetidae</taxon>
        <taxon>Agaricales</taxon>
        <taxon>Agaricineae</taxon>
        <taxon>Hydnangiaceae</taxon>
        <taxon>Laccaria</taxon>
    </lineage>
</organism>
<proteinExistence type="predicted"/>
<sequence>MKFDSWSYQNSGKPSVLEKESSGDTRVLPANRLSPTAQGPFPDVMTPSTPMARSPHASAGSGELESKWKGVRGSLTLQVDIGVTSSLSVVDGKTLLNVPWCHGIDGKL</sequence>